<dbReference type="Gene3D" id="1.10.4160.10">
    <property type="entry name" value="Hydantoin permease"/>
    <property type="match status" value="1"/>
</dbReference>
<evidence type="ECO:0000313" key="8">
    <source>
        <dbReference type="Proteomes" id="UP000325438"/>
    </source>
</evidence>
<keyword evidence="5 6" id="KW-0472">Membrane</keyword>
<accession>A0A5N7JSC2</accession>
<keyword evidence="3 6" id="KW-0812">Transmembrane</keyword>
<sequence length="429" mass="44845">MESSDDYSSSRVPMSARGSLFAISLIRIGAMTSLGQFMVGATLGHSMTFGQALLATFIGSLLLEIVSLGLGIAGAREGLSTSLLARWCGFGRVGSILVGVVIALSLLGWFGVQNAMFAKSLNYASGGVLGFGLASCIAGATLSGLVAFGFRALGWTAKIAVPLFFVVVLWSFYSILAHPTAAELFPTTPLGTALTLGAGASAVAGGYIAGALVTPDLTRYCRSVSDAVWVTLASLVVGEFIVNTIAILIAHALQTDDVVTILTQTSGWVGLLTVILATIKINDFNLYSSSLAMVTSLEGLFDKRISRVMLTLVLGAIGTLLSVLGILDRFIDFLIVLGVIFPPIAGVMLVDYFVLKTHRQALDESRALGMLPAATVNIGWPALCCCAFGAAVGLLLNHGIASLNSLVAAASAYWLMGLARQRFMTMERA</sequence>
<evidence type="ECO:0000256" key="6">
    <source>
        <dbReference type="SAM" id="Phobius"/>
    </source>
</evidence>
<feature type="transmembrane region" description="Helical" evidence="6">
    <location>
        <begin position="227"/>
        <end position="253"/>
    </location>
</feature>
<evidence type="ECO:0000256" key="1">
    <source>
        <dbReference type="ARBA" id="ARBA00004141"/>
    </source>
</evidence>
<dbReference type="PANTHER" id="PTHR30569:SF0">
    <property type="entry name" value="CYTOSINE PERMEASE"/>
    <property type="match status" value="1"/>
</dbReference>
<reference evidence="7 8" key="1">
    <citation type="submission" date="2019-09" db="EMBL/GenBank/DDBJ databases">
        <title>The draft genomes of Allium pathogen Pseudomonas sp.</title>
        <authorList>
            <person name="Fujikawa T."/>
            <person name="Sawada H."/>
        </authorList>
    </citation>
    <scope>NUCLEOTIDE SEQUENCE [LARGE SCALE GENOMIC DNA]</scope>
    <source>
        <strain evidence="7 8">MAFF 730085</strain>
    </source>
</reference>
<organism evidence="7 8">
    <name type="scientific">Pseudomonas kitaguniensis</name>
    <dbReference type="NCBI Taxonomy" id="2607908"/>
    <lineage>
        <taxon>Bacteria</taxon>
        <taxon>Pseudomonadati</taxon>
        <taxon>Pseudomonadota</taxon>
        <taxon>Gammaproteobacteria</taxon>
        <taxon>Pseudomonadales</taxon>
        <taxon>Pseudomonadaceae</taxon>
        <taxon>Pseudomonas</taxon>
    </lineage>
</organism>
<gene>
    <name evidence="7" type="ORF">F0170_09800</name>
</gene>
<comment type="caution">
    <text evidence="7">The sequence shown here is derived from an EMBL/GenBank/DDBJ whole genome shotgun (WGS) entry which is preliminary data.</text>
</comment>
<feature type="transmembrane region" description="Helical" evidence="6">
    <location>
        <begin position="400"/>
        <end position="419"/>
    </location>
</feature>
<dbReference type="AlphaFoldDB" id="A0A5N7JSC2"/>
<feature type="transmembrane region" description="Helical" evidence="6">
    <location>
        <begin position="308"/>
        <end position="327"/>
    </location>
</feature>
<feature type="transmembrane region" description="Helical" evidence="6">
    <location>
        <begin position="333"/>
        <end position="355"/>
    </location>
</feature>
<feature type="transmembrane region" description="Helical" evidence="6">
    <location>
        <begin position="49"/>
        <end position="72"/>
    </location>
</feature>
<dbReference type="PANTHER" id="PTHR30569">
    <property type="entry name" value="CYTOSINE TRANSPORTER CODB"/>
    <property type="match status" value="1"/>
</dbReference>
<dbReference type="Pfam" id="PF02133">
    <property type="entry name" value="Transp_cyt_pur"/>
    <property type="match status" value="1"/>
</dbReference>
<evidence type="ECO:0000256" key="4">
    <source>
        <dbReference type="ARBA" id="ARBA00022989"/>
    </source>
</evidence>
<dbReference type="GO" id="GO:0015209">
    <property type="term" value="F:cytosine transmembrane transporter activity"/>
    <property type="evidence" value="ECO:0007669"/>
    <property type="project" value="InterPro"/>
</dbReference>
<dbReference type="InterPro" id="IPR001248">
    <property type="entry name" value="Pur-cyt_permease"/>
</dbReference>
<dbReference type="CDD" id="cd11484">
    <property type="entry name" value="SLC-NCS1sbd_CobB-like"/>
    <property type="match status" value="1"/>
</dbReference>
<comment type="subcellular location">
    <subcellularLocation>
        <location evidence="1">Membrane</location>
        <topology evidence="1">Multi-pass membrane protein</topology>
    </subcellularLocation>
</comment>
<evidence type="ECO:0000256" key="5">
    <source>
        <dbReference type="ARBA" id="ARBA00023136"/>
    </source>
</evidence>
<feature type="transmembrane region" description="Helical" evidence="6">
    <location>
        <begin position="20"/>
        <end position="43"/>
    </location>
</feature>
<comment type="similarity">
    <text evidence="2">Belongs to the purine-cytosine permease (2.A.39) family.</text>
</comment>
<feature type="transmembrane region" description="Helical" evidence="6">
    <location>
        <begin position="265"/>
        <end position="287"/>
    </location>
</feature>
<dbReference type="Proteomes" id="UP000325438">
    <property type="component" value="Unassembled WGS sequence"/>
</dbReference>
<name>A0A5N7JSC2_9PSED</name>
<evidence type="ECO:0000313" key="7">
    <source>
        <dbReference type="EMBL" id="MPQ84251.1"/>
    </source>
</evidence>
<dbReference type="GO" id="GO:0005886">
    <property type="term" value="C:plasma membrane"/>
    <property type="evidence" value="ECO:0007669"/>
    <property type="project" value="TreeGrafter"/>
</dbReference>
<feature type="transmembrane region" description="Helical" evidence="6">
    <location>
        <begin position="155"/>
        <end position="173"/>
    </location>
</feature>
<proteinExistence type="inferred from homology"/>
<feature type="transmembrane region" description="Helical" evidence="6">
    <location>
        <begin position="367"/>
        <end position="394"/>
    </location>
</feature>
<feature type="transmembrane region" description="Helical" evidence="6">
    <location>
        <begin position="93"/>
        <end position="112"/>
    </location>
</feature>
<feature type="transmembrane region" description="Helical" evidence="6">
    <location>
        <begin position="193"/>
        <end position="215"/>
    </location>
</feature>
<evidence type="ECO:0000256" key="3">
    <source>
        <dbReference type="ARBA" id="ARBA00022692"/>
    </source>
</evidence>
<feature type="transmembrane region" description="Helical" evidence="6">
    <location>
        <begin position="124"/>
        <end position="148"/>
    </location>
</feature>
<protein>
    <submittedName>
        <fullName evidence="7">Cytosine permease</fullName>
    </submittedName>
</protein>
<dbReference type="RefSeq" id="WP_152749237.1">
    <property type="nucleotide sequence ID" value="NZ_VUBA01000051.1"/>
</dbReference>
<evidence type="ECO:0000256" key="2">
    <source>
        <dbReference type="ARBA" id="ARBA00008974"/>
    </source>
</evidence>
<dbReference type="EMBL" id="VUBA01000051">
    <property type="protein sequence ID" value="MPQ84251.1"/>
    <property type="molecule type" value="Genomic_DNA"/>
</dbReference>
<keyword evidence="4 6" id="KW-1133">Transmembrane helix</keyword>
<dbReference type="InterPro" id="IPR030191">
    <property type="entry name" value="CodB"/>
</dbReference>